<dbReference type="KEGG" id="lalw:BTM29_01350"/>
<dbReference type="InterPro" id="IPR013094">
    <property type="entry name" value="AB_hydrolase_3"/>
</dbReference>
<keyword evidence="1" id="KW-0378">Hydrolase</keyword>
<dbReference type="AlphaFoldDB" id="A0A1P8Q089"/>
<dbReference type="EMBL" id="CP019323">
    <property type="protein sequence ID" value="APX71278.1"/>
    <property type="molecule type" value="Genomic_DNA"/>
</dbReference>
<accession>A0A1P8Q089</accession>
<dbReference type="Gene3D" id="3.40.50.1820">
    <property type="entry name" value="alpha/beta hydrolase"/>
    <property type="match status" value="1"/>
</dbReference>
<evidence type="ECO:0000313" key="3">
    <source>
        <dbReference type="EMBL" id="APX71278.1"/>
    </source>
</evidence>
<organism evidence="3 4">
    <name type="scientific">Companilactobacillus allii</name>
    <dbReference type="NCBI Taxonomy" id="1847728"/>
    <lineage>
        <taxon>Bacteria</taxon>
        <taxon>Bacillati</taxon>
        <taxon>Bacillota</taxon>
        <taxon>Bacilli</taxon>
        <taxon>Lactobacillales</taxon>
        <taxon>Lactobacillaceae</taxon>
        <taxon>Companilactobacillus</taxon>
    </lineage>
</organism>
<dbReference type="InterPro" id="IPR029058">
    <property type="entry name" value="AB_hydrolase_fold"/>
</dbReference>
<dbReference type="PANTHER" id="PTHR48081">
    <property type="entry name" value="AB HYDROLASE SUPERFAMILY PROTEIN C4A8.06C"/>
    <property type="match status" value="1"/>
</dbReference>
<dbReference type="InterPro" id="IPR050300">
    <property type="entry name" value="GDXG_lipolytic_enzyme"/>
</dbReference>
<gene>
    <name evidence="3" type="ORF">BTM29_01350</name>
</gene>
<dbReference type="SUPFAM" id="SSF53474">
    <property type="entry name" value="alpha/beta-Hydrolases"/>
    <property type="match status" value="1"/>
</dbReference>
<dbReference type="Pfam" id="PF07859">
    <property type="entry name" value="Abhydrolase_3"/>
    <property type="match status" value="1"/>
</dbReference>
<evidence type="ECO:0000259" key="2">
    <source>
        <dbReference type="Pfam" id="PF07859"/>
    </source>
</evidence>
<reference evidence="4" key="1">
    <citation type="submission" date="2016-12" db="EMBL/GenBank/DDBJ databases">
        <authorList>
            <person name="Jung M.Y."/>
            <person name="Lee S.H."/>
        </authorList>
    </citation>
    <scope>NUCLEOTIDE SEQUENCE [LARGE SCALE GENOMIC DNA]</scope>
    <source>
        <strain evidence="4">WiKim39</strain>
    </source>
</reference>
<feature type="domain" description="Alpha/beta hydrolase fold-3" evidence="2">
    <location>
        <begin position="106"/>
        <end position="308"/>
    </location>
</feature>
<evidence type="ECO:0000256" key="1">
    <source>
        <dbReference type="ARBA" id="ARBA00022801"/>
    </source>
</evidence>
<keyword evidence="4" id="KW-1185">Reference proteome</keyword>
<protein>
    <recommendedName>
        <fullName evidence="2">Alpha/beta hydrolase fold-3 domain-containing protein</fullName>
    </recommendedName>
</protein>
<dbReference type="Proteomes" id="UP000187499">
    <property type="component" value="Chromosome"/>
</dbReference>
<dbReference type="GO" id="GO:0016787">
    <property type="term" value="F:hydrolase activity"/>
    <property type="evidence" value="ECO:0007669"/>
    <property type="project" value="UniProtKB-KW"/>
</dbReference>
<dbReference type="PANTHER" id="PTHR48081:SF8">
    <property type="entry name" value="ALPHA_BETA HYDROLASE FOLD-3 DOMAIN-CONTAINING PROTEIN-RELATED"/>
    <property type="match status" value="1"/>
</dbReference>
<sequence length="327" mass="36895">MIEEMICIKKTGKILGMAGVGFMALKGFQAHKEHRSLSSLMIEETLDTLNLFPTIHSQEDLEQYVSHGCKPFELPEIAKLRYHFKYLKGFDDTLEYVPKEQTNKVIFYIHGGAYWFEPITLHYDMLHKLSKKSLARVVMPIYPKAPLHNAHEATAMVLSRYLHLINDEFVDPANIILMGDSAGAGMALSLLEVMRDREYPLPGRAVLLSPWLDVSTSNPEMEGIQSSDPLLSIKDLQFQGKVYADTLDTKDPLVSPIYGDLTNLPPIDVFTGTHDILYADAEKLGKMAEDKDIDLKIHTYENMNHVFMVYPIPEARGVVKEIAGLIS</sequence>
<dbReference type="STRING" id="1847728.BTM29_01350"/>
<name>A0A1P8Q089_9LACO</name>
<proteinExistence type="predicted"/>
<evidence type="ECO:0000313" key="4">
    <source>
        <dbReference type="Proteomes" id="UP000187499"/>
    </source>
</evidence>